<dbReference type="Proteomes" id="UP000050741">
    <property type="component" value="Unassembled WGS sequence"/>
</dbReference>
<evidence type="ECO:0000313" key="1">
    <source>
        <dbReference type="Proteomes" id="UP000050741"/>
    </source>
</evidence>
<reference evidence="1" key="1">
    <citation type="submission" date="2013-12" db="EMBL/GenBank/DDBJ databases">
        <authorList>
            <person name="Aslett M."/>
        </authorList>
    </citation>
    <scope>NUCLEOTIDE SEQUENCE [LARGE SCALE GENOMIC DNA]</scope>
    <source>
        <strain evidence="1">Lindley</strain>
    </source>
</reference>
<organism evidence="1 2">
    <name type="scientific">Globodera pallida</name>
    <name type="common">Potato cyst nematode worm</name>
    <name type="synonym">Heterodera pallida</name>
    <dbReference type="NCBI Taxonomy" id="36090"/>
    <lineage>
        <taxon>Eukaryota</taxon>
        <taxon>Metazoa</taxon>
        <taxon>Ecdysozoa</taxon>
        <taxon>Nematoda</taxon>
        <taxon>Chromadorea</taxon>
        <taxon>Rhabditida</taxon>
        <taxon>Tylenchina</taxon>
        <taxon>Tylenchomorpha</taxon>
        <taxon>Tylenchoidea</taxon>
        <taxon>Heteroderidae</taxon>
        <taxon>Heteroderinae</taxon>
        <taxon>Globodera</taxon>
    </lineage>
</organism>
<keyword evidence="1" id="KW-1185">Reference proteome</keyword>
<dbReference type="AlphaFoldDB" id="A0A183CFQ2"/>
<name>A0A183CFQ2_GLOPA</name>
<reference evidence="2" key="3">
    <citation type="submission" date="2016-06" db="UniProtKB">
        <authorList>
            <consortium name="WormBaseParasite"/>
        </authorList>
    </citation>
    <scope>IDENTIFICATION</scope>
</reference>
<protein>
    <submittedName>
        <fullName evidence="2">SprT-like domain-containing protein</fullName>
    </submittedName>
</protein>
<proteinExistence type="predicted"/>
<accession>A0A183CFQ2</accession>
<sequence>MAGHKNPWRKFVSTIAHETIHCAALTVGSTPGMLPRCGAMCAADKKTISPEFKRFCDEVACVFPFLAAYLDIFE</sequence>
<dbReference type="WBParaSite" id="GPLIN_001170700">
    <property type="protein sequence ID" value="GPLIN_001170700"/>
    <property type="gene ID" value="GPLIN_001170700"/>
</dbReference>
<reference evidence="1" key="2">
    <citation type="submission" date="2014-05" db="EMBL/GenBank/DDBJ databases">
        <title>The genome and life-stage specific transcriptomes of Globodera pallida elucidate key aspects of plant parasitism by a cyst nematode.</title>
        <authorList>
            <person name="Cotton J.A."/>
            <person name="Lilley C.J."/>
            <person name="Jones L.M."/>
            <person name="Kikuchi T."/>
            <person name="Reid A.J."/>
            <person name="Thorpe P."/>
            <person name="Tsai I.J."/>
            <person name="Beasley H."/>
            <person name="Blok V."/>
            <person name="Cock P.J.A."/>
            <person name="Van den Akker S.E."/>
            <person name="Holroyd N."/>
            <person name="Hunt M."/>
            <person name="Mantelin S."/>
            <person name="Naghra H."/>
            <person name="Pain A."/>
            <person name="Palomares-Rius J.E."/>
            <person name="Zarowiecki M."/>
            <person name="Berriman M."/>
            <person name="Jones J.T."/>
            <person name="Urwin P.E."/>
        </authorList>
    </citation>
    <scope>NUCLEOTIDE SEQUENCE [LARGE SCALE GENOMIC DNA]</scope>
    <source>
        <strain evidence="1">Lindley</strain>
    </source>
</reference>
<evidence type="ECO:0000313" key="2">
    <source>
        <dbReference type="WBParaSite" id="GPLIN_001170700"/>
    </source>
</evidence>